<accession>A0A1M5Q9E0</accession>
<reference evidence="2" key="1">
    <citation type="submission" date="2016-11" db="EMBL/GenBank/DDBJ databases">
        <authorList>
            <person name="Varghese N."/>
            <person name="Submissions S."/>
        </authorList>
    </citation>
    <scope>NUCLEOTIDE SEQUENCE [LARGE SCALE GENOMIC DNA]</scope>
    <source>
        <strain evidence="2">CGMCC 1.6496</strain>
    </source>
</reference>
<name>A0A1M5Q9E0_9BACI</name>
<proteinExistence type="predicted"/>
<dbReference type="AlphaFoldDB" id="A0A1M5Q9E0"/>
<gene>
    <name evidence="1" type="ORF">SAMN05421807_10429</name>
</gene>
<protein>
    <submittedName>
        <fullName evidence="1">Uncharacterized protein</fullName>
    </submittedName>
</protein>
<sequence>MERYWKLMFTSCLFVFGIGFFYLHDTFAEKELPEYTWEKQKGNEEVLEDVLVQAYIQDGSYIGETIQIAGEKRKYLSQLSFLERLTGAMDNLKIKQLQQKYRGFMRGKEESTYNFYEDKRMLAYANVSSEWDGSQFKQSNFALEVETVSKRDDETTSFFIKLPNQDQYDYMDVGEVTVLGDKLYVLTQNDMLVDDESQSEMRLYTIDLTNEKLISEQRLFSDKEENVKGDREVTLLHDTDELQASSYIAVMTRNLDEDDQTKQLRLFDIEKQEEWSVDLPKKMLEQEVVAHMGDETFYFIYEQKGKLSVTPYQIAEQQLDDPIEIPISDAIDVNTMKYTKIIHDKLYLLYDMNSYMGREGNAPQIKGNPPLMYVIDLKAKALRYEGELTPKNKAAKNALFMIESMYENEQ</sequence>
<evidence type="ECO:0000313" key="2">
    <source>
        <dbReference type="Proteomes" id="UP000184079"/>
    </source>
</evidence>
<keyword evidence="2" id="KW-1185">Reference proteome</keyword>
<evidence type="ECO:0000313" key="1">
    <source>
        <dbReference type="EMBL" id="SHH10632.1"/>
    </source>
</evidence>
<dbReference type="Proteomes" id="UP000184079">
    <property type="component" value="Unassembled WGS sequence"/>
</dbReference>
<dbReference type="EMBL" id="FQXD01000004">
    <property type="protein sequence ID" value="SHH10632.1"/>
    <property type="molecule type" value="Genomic_DNA"/>
</dbReference>
<dbReference type="OrthoDB" id="2433869at2"/>
<dbReference type="RefSeq" id="WP_073006279.1">
    <property type="nucleotide sequence ID" value="NZ_FQXD01000004.1"/>
</dbReference>
<organism evidence="1 2">
    <name type="scientific">Virgibacillus chiguensis</name>
    <dbReference type="NCBI Taxonomy" id="411959"/>
    <lineage>
        <taxon>Bacteria</taxon>
        <taxon>Bacillati</taxon>
        <taxon>Bacillota</taxon>
        <taxon>Bacilli</taxon>
        <taxon>Bacillales</taxon>
        <taxon>Bacillaceae</taxon>
        <taxon>Virgibacillus</taxon>
    </lineage>
</organism>